<feature type="region of interest" description="Disordered" evidence="1">
    <location>
        <begin position="1"/>
        <end position="32"/>
    </location>
</feature>
<dbReference type="InterPro" id="IPR011055">
    <property type="entry name" value="Dup_hybrid_motif"/>
</dbReference>
<dbReference type="InterPro" id="IPR050570">
    <property type="entry name" value="Cell_wall_metabolism_enzyme"/>
</dbReference>
<evidence type="ECO:0000256" key="1">
    <source>
        <dbReference type="SAM" id="MobiDB-lite"/>
    </source>
</evidence>
<dbReference type="InterPro" id="IPR016047">
    <property type="entry name" value="M23ase_b-sheet_dom"/>
</dbReference>
<reference evidence="3 4" key="1">
    <citation type="submission" date="2018-06" db="EMBL/GenBank/DDBJ databases">
        <title>Genomic Encyclopedia of Type Strains, Phase IV (KMG-IV): sequencing the most valuable type-strain genomes for metagenomic binning, comparative biology and taxonomic classification.</title>
        <authorList>
            <person name="Goeker M."/>
        </authorList>
    </citation>
    <scope>NUCLEOTIDE SEQUENCE [LARGE SCALE GENOMIC DNA]</scope>
    <source>
        <strain evidence="3 4">DSM 15140</strain>
    </source>
</reference>
<feature type="compositionally biased region" description="Basic residues" evidence="1">
    <location>
        <begin position="13"/>
        <end position="22"/>
    </location>
</feature>
<dbReference type="STRING" id="200904.GCA_900168775_02371"/>
<dbReference type="GO" id="GO:0004222">
    <property type="term" value="F:metalloendopeptidase activity"/>
    <property type="evidence" value="ECO:0007669"/>
    <property type="project" value="TreeGrafter"/>
</dbReference>
<keyword evidence="4" id="KW-1185">Reference proteome</keyword>
<dbReference type="SUPFAM" id="SSF51261">
    <property type="entry name" value="Duplicated hybrid motif"/>
    <property type="match status" value="1"/>
</dbReference>
<proteinExistence type="predicted"/>
<dbReference type="EMBL" id="QNRI01000016">
    <property type="protein sequence ID" value="RBO92090.1"/>
    <property type="molecule type" value="Genomic_DNA"/>
</dbReference>
<dbReference type="AlphaFoldDB" id="A0A366DPS0"/>
<dbReference type="OrthoDB" id="2986589at2"/>
<evidence type="ECO:0000259" key="2">
    <source>
        <dbReference type="Pfam" id="PF01551"/>
    </source>
</evidence>
<dbReference type="PANTHER" id="PTHR21666">
    <property type="entry name" value="PEPTIDASE-RELATED"/>
    <property type="match status" value="1"/>
</dbReference>
<feature type="compositionally biased region" description="Basic and acidic residues" evidence="1">
    <location>
        <begin position="1"/>
        <end position="12"/>
    </location>
</feature>
<dbReference type="Proteomes" id="UP000252254">
    <property type="component" value="Unassembled WGS sequence"/>
</dbReference>
<accession>A0A366DPS0</accession>
<gene>
    <name evidence="3" type="ORF">DES48_11616</name>
</gene>
<dbReference type="PANTHER" id="PTHR21666:SF274">
    <property type="entry name" value="STAGE IV SPORULATION PROTEIN FA"/>
    <property type="match status" value="1"/>
</dbReference>
<organism evidence="3 4">
    <name type="scientific">Paraliobacillus ryukyuensis</name>
    <dbReference type="NCBI Taxonomy" id="200904"/>
    <lineage>
        <taxon>Bacteria</taxon>
        <taxon>Bacillati</taxon>
        <taxon>Bacillota</taxon>
        <taxon>Bacilli</taxon>
        <taxon>Bacillales</taxon>
        <taxon>Bacillaceae</taxon>
        <taxon>Paraliobacillus</taxon>
    </lineage>
</organism>
<dbReference type="CDD" id="cd12797">
    <property type="entry name" value="M23_peptidase"/>
    <property type="match status" value="1"/>
</dbReference>
<evidence type="ECO:0000313" key="4">
    <source>
        <dbReference type="Proteomes" id="UP000252254"/>
    </source>
</evidence>
<name>A0A366DPS0_9BACI</name>
<dbReference type="Pfam" id="PF01551">
    <property type="entry name" value="Peptidase_M23"/>
    <property type="match status" value="1"/>
</dbReference>
<protein>
    <submittedName>
        <fullName evidence="3">Stage IV sporulation protein FA</fullName>
    </submittedName>
</protein>
<comment type="caution">
    <text evidence="3">The sequence shown here is derived from an EMBL/GenBank/DDBJ whole genome shotgun (WGS) entry which is preliminary data.</text>
</comment>
<evidence type="ECO:0000313" key="3">
    <source>
        <dbReference type="EMBL" id="RBO92090.1"/>
    </source>
</evidence>
<sequence>MMKKDIAQVRKDIARRKQKKRTNHVDPPSSSAKFLVEEEEKHGYFPTTSKASELEYQPAISKIVFKTMVAGIIFLACTISYQLDQPWLQKPKHLVTVAFTEEFPFATVNQWYQSKFGSPLAFVSNNGTSVTDKQSVLPVNGTISESFQTNGQGILIATDDASKVFAMDEGTVLFAGNDRTTNKTVIIQHPDKSKSIYGNLSDITVNQYQFIKANQEIGSFAPSENDATQLYFAIEKNNQYLDPVQVIKVDETS</sequence>
<dbReference type="Gene3D" id="2.70.70.10">
    <property type="entry name" value="Glucose Permease (Domain IIA)"/>
    <property type="match status" value="1"/>
</dbReference>
<feature type="domain" description="M23ase beta-sheet core" evidence="2">
    <location>
        <begin position="152"/>
        <end position="243"/>
    </location>
</feature>
<dbReference type="RefSeq" id="WP_113870126.1">
    <property type="nucleotide sequence ID" value="NZ_BAABQN010000003.1"/>
</dbReference>